<feature type="domain" description="ABC transmembrane type-1" evidence="8">
    <location>
        <begin position="94"/>
        <end position="308"/>
    </location>
</feature>
<comment type="similarity">
    <text evidence="7">Belongs to the binding-protein-dependent transport system permease family.</text>
</comment>
<evidence type="ECO:0000256" key="2">
    <source>
        <dbReference type="ARBA" id="ARBA00022448"/>
    </source>
</evidence>
<feature type="transmembrane region" description="Helical" evidence="7">
    <location>
        <begin position="180"/>
        <end position="206"/>
    </location>
</feature>
<dbReference type="PROSITE" id="PS50928">
    <property type="entry name" value="ABC_TM1"/>
    <property type="match status" value="1"/>
</dbReference>
<feature type="transmembrane region" description="Helical" evidence="7">
    <location>
        <begin position="34"/>
        <end position="61"/>
    </location>
</feature>
<evidence type="ECO:0000256" key="1">
    <source>
        <dbReference type="ARBA" id="ARBA00004651"/>
    </source>
</evidence>
<dbReference type="Gene3D" id="1.10.3720.10">
    <property type="entry name" value="MetI-like"/>
    <property type="match status" value="1"/>
</dbReference>
<dbReference type="SUPFAM" id="SSF161098">
    <property type="entry name" value="MetI-like"/>
    <property type="match status" value="1"/>
</dbReference>
<dbReference type="CDD" id="cd06261">
    <property type="entry name" value="TM_PBP2"/>
    <property type="match status" value="1"/>
</dbReference>
<keyword evidence="2 7" id="KW-0813">Transport</keyword>
<evidence type="ECO:0000256" key="6">
    <source>
        <dbReference type="ARBA" id="ARBA00023136"/>
    </source>
</evidence>
<sequence>MVAVPNRGEAPRKVQSAQQRTGKSIWKRLLQQRVLILMVLPAMLITFIFHYIPLTGIVIAFKKYSVAKGIWGSDWVGLRWFEMFFKNPFSPRILKNTFLLGVYSFLWTFPAPIVLALLFNEIKHSWFKRLAQTISYLPHFISTIIIVGMLKVFASETGLFNEVVSWFGQMPIQFFAEPGWFRTLFIGSSLWQGIGWGTIIYLAALAGVSNELYEAATIDGATRWKKVWHITIPAIMPTVTLLFILSIGGIMGADVQKVLLMYSPLTYETADVLDTYIFREGIEGGQYSYTAAIGLLTSLISFFLLYLTNWISRKVSENSLW</sequence>
<reference evidence="9" key="1">
    <citation type="submission" date="2022-01" db="EMBL/GenBank/DDBJ databases">
        <title>Paenibacillus spongiae sp. nov., isolated from marine sponge.</title>
        <authorList>
            <person name="Li Z."/>
            <person name="Zhang M."/>
        </authorList>
    </citation>
    <scope>NUCLEOTIDE SEQUENCE</scope>
    <source>
        <strain evidence="9">PHS-Z3</strain>
    </source>
</reference>
<protein>
    <submittedName>
        <fullName evidence="9">ABC transporter permease subunit</fullName>
    </submittedName>
</protein>
<dbReference type="PANTHER" id="PTHR43227:SF11">
    <property type="entry name" value="BLL4140 PROTEIN"/>
    <property type="match status" value="1"/>
</dbReference>
<dbReference type="PANTHER" id="PTHR43227">
    <property type="entry name" value="BLL4140 PROTEIN"/>
    <property type="match status" value="1"/>
</dbReference>
<feature type="transmembrane region" description="Helical" evidence="7">
    <location>
        <begin position="98"/>
        <end position="119"/>
    </location>
</feature>
<proteinExistence type="inferred from homology"/>
<keyword evidence="3" id="KW-1003">Cell membrane</keyword>
<evidence type="ECO:0000313" key="9">
    <source>
        <dbReference type="EMBL" id="UVI33673.1"/>
    </source>
</evidence>
<dbReference type="RefSeq" id="WP_258389726.1">
    <property type="nucleotide sequence ID" value="NZ_CP091430.1"/>
</dbReference>
<evidence type="ECO:0000259" key="8">
    <source>
        <dbReference type="PROSITE" id="PS50928"/>
    </source>
</evidence>
<dbReference type="Proteomes" id="UP001057877">
    <property type="component" value="Chromosome"/>
</dbReference>
<feature type="transmembrane region" description="Helical" evidence="7">
    <location>
        <begin position="140"/>
        <end position="160"/>
    </location>
</feature>
<organism evidence="9 10">
    <name type="scientific">Paenibacillus spongiae</name>
    <dbReference type="NCBI Taxonomy" id="2909671"/>
    <lineage>
        <taxon>Bacteria</taxon>
        <taxon>Bacillati</taxon>
        <taxon>Bacillota</taxon>
        <taxon>Bacilli</taxon>
        <taxon>Bacillales</taxon>
        <taxon>Paenibacillaceae</taxon>
        <taxon>Paenibacillus</taxon>
    </lineage>
</organism>
<dbReference type="Pfam" id="PF00528">
    <property type="entry name" value="BPD_transp_1"/>
    <property type="match status" value="1"/>
</dbReference>
<dbReference type="InterPro" id="IPR050809">
    <property type="entry name" value="UgpAE/MalFG_permease"/>
</dbReference>
<keyword evidence="6 7" id="KW-0472">Membrane</keyword>
<name>A0ABY5SN88_9BACL</name>
<accession>A0ABY5SN88</accession>
<keyword evidence="5 7" id="KW-1133">Transmembrane helix</keyword>
<evidence type="ECO:0000313" key="10">
    <source>
        <dbReference type="Proteomes" id="UP001057877"/>
    </source>
</evidence>
<keyword evidence="4 7" id="KW-0812">Transmembrane</keyword>
<evidence type="ECO:0000256" key="5">
    <source>
        <dbReference type="ARBA" id="ARBA00022989"/>
    </source>
</evidence>
<evidence type="ECO:0000256" key="4">
    <source>
        <dbReference type="ARBA" id="ARBA00022692"/>
    </source>
</evidence>
<feature type="transmembrane region" description="Helical" evidence="7">
    <location>
        <begin position="287"/>
        <end position="307"/>
    </location>
</feature>
<dbReference type="EMBL" id="CP091430">
    <property type="protein sequence ID" value="UVI33673.1"/>
    <property type="molecule type" value="Genomic_DNA"/>
</dbReference>
<comment type="subcellular location">
    <subcellularLocation>
        <location evidence="1 7">Cell membrane</location>
        <topology evidence="1 7">Multi-pass membrane protein</topology>
    </subcellularLocation>
</comment>
<gene>
    <name evidence="9" type="ORF">L1F29_17900</name>
</gene>
<dbReference type="InterPro" id="IPR000515">
    <property type="entry name" value="MetI-like"/>
</dbReference>
<feature type="transmembrane region" description="Helical" evidence="7">
    <location>
        <begin position="227"/>
        <end position="251"/>
    </location>
</feature>
<keyword evidence="10" id="KW-1185">Reference proteome</keyword>
<evidence type="ECO:0000256" key="7">
    <source>
        <dbReference type="RuleBase" id="RU363032"/>
    </source>
</evidence>
<evidence type="ECO:0000256" key="3">
    <source>
        <dbReference type="ARBA" id="ARBA00022475"/>
    </source>
</evidence>
<dbReference type="InterPro" id="IPR035906">
    <property type="entry name" value="MetI-like_sf"/>
</dbReference>